<dbReference type="GO" id="GO:0006888">
    <property type="term" value="P:endoplasmic reticulum to Golgi vesicle-mediated transport"/>
    <property type="evidence" value="ECO:0007669"/>
    <property type="project" value="UniProtKB-UniRule"/>
</dbReference>
<comment type="similarity">
    <text evidence="5">Belongs to the TRAPP small subunits family. BET5 subfamily.</text>
</comment>
<keyword evidence="3 6" id="KW-0931">ER-Golgi transport</keyword>
<dbReference type="RefSeq" id="XP_017989088.1">
    <property type="nucleotide sequence ID" value="XM_018133749.1"/>
</dbReference>
<evidence type="ECO:0000313" key="7">
    <source>
        <dbReference type="EMBL" id="AMD22092.1"/>
    </source>
</evidence>
<dbReference type="Gene3D" id="3.30.450.70">
    <property type="match status" value="1"/>
</dbReference>
<comment type="subcellular location">
    <subcellularLocation>
        <location evidence="6">Endoplasmic reticulum</location>
    </subcellularLocation>
    <subcellularLocation>
        <location evidence="6">Golgi apparatus</location>
        <location evidence="6">cis-Golgi network</location>
    </subcellularLocation>
</comment>
<gene>
    <name evidence="7" type="ORF">AW171_hschr74102</name>
</gene>
<dbReference type="EMBL" id="CP014247">
    <property type="protein sequence ID" value="AMD22092.1"/>
    <property type="molecule type" value="Genomic_DNA"/>
</dbReference>
<dbReference type="InterPro" id="IPR007233">
    <property type="entry name" value="TRAPPC"/>
</dbReference>
<sequence>MAIYSFWIFDRHCNCIFDREWTIPADSSSGITNSKQNEDTAKLIYGMIFSLQSMSRRMSSKSNTVRTIATGKYRIHLLSTITGLSFVLFSDLKQQDLSQLLQYIYSEIYVKYVARNMLSPIDYAENDSEKRGQGFRKINNRNFIKAVQDVLGPMVNQ</sequence>
<dbReference type="GO" id="GO:0005783">
    <property type="term" value="C:endoplasmic reticulum"/>
    <property type="evidence" value="ECO:0007669"/>
    <property type="project" value="UniProtKB-SubCell"/>
</dbReference>
<evidence type="ECO:0000256" key="5">
    <source>
        <dbReference type="ARBA" id="ARBA00038167"/>
    </source>
</evidence>
<evidence type="ECO:0000256" key="1">
    <source>
        <dbReference type="ARBA" id="ARBA00022448"/>
    </source>
</evidence>
<name>A0A0X8HV87_9SACH</name>
<dbReference type="FunFam" id="3.30.450.70:FF:000015">
    <property type="entry name" value="Component of TRAPP complex"/>
    <property type="match status" value="1"/>
</dbReference>
<dbReference type="SUPFAM" id="SSF64356">
    <property type="entry name" value="SNARE-like"/>
    <property type="match status" value="1"/>
</dbReference>
<evidence type="ECO:0000256" key="6">
    <source>
        <dbReference type="RuleBase" id="RU366065"/>
    </source>
</evidence>
<dbReference type="SMART" id="SM01399">
    <property type="entry name" value="Sybindin"/>
    <property type="match status" value="1"/>
</dbReference>
<keyword evidence="8" id="KW-1185">Reference proteome</keyword>
<comment type="subunit">
    <text evidence="6">Part of the multisubunit transport protein particle (TRAPP) complex.</text>
</comment>
<protein>
    <recommendedName>
        <fullName evidence="6">Trafficking protein particle complex subunit</fullName>
    </recommendedName>
</protein>
<keyword evidence="4 6" id="KW-0333">Golgi apparatus</keyword>
<dbReference type="GeneID" id="28725422"/>
<dbReference type="InterPro" id="IPR011012">
    <property type="entry name" value="Longin-like_dom_sf"/>
</dbReference>
<dbReference type="PANTHER" id="PTHR23249:SF16">
    <property type="entry name" value="TRAFFICKING PROTEIN PARTICLE COMPLEX SUBUNIT 1"/>
    <property type="match status" value="1"/>
</dbReference>
<keyword evidence="2 6" id="KW-0256">Endoplasmic reticulum</keyword>
<evidence type="ECO:0000256" key="4">
    <source>
        <dbReference type="ARBA" id="ARBA00023034"/>
    </source>
</evidence>
<dbReference type="Pfam" id="PF04099">
    <property type="entry name" value="Sybindin"/>
    <property type="match status" value="1"/>
</dbReference>
<organism evidence="7 8">
    <name type="scientific">Eremothecium sinecaudum</name>
    <dbReference type="NCBI Taxonomy" id="45286"/>
    <lineage>
        <taxon>Eukaryota</taxon>
        <taxon>Fungi</taxon>
        <taxon>Dikarya</taxon>
        <taxon>Ascomycota</taxon>
        <taxon>Saccharomycotina</taxon>
        <taxon>Saccharomycetes</taxon>
        <taxon>Saccharomycetales</taxon>
        <taxon>Saccharomycetaceae</taxon>
        <taxon>Eremothecium</taxon>
    </lineage>
</organism>
<dbReference type="AlphaFoldDB" id="A0A0X8HV87"/>
<keyword evidence="1 6" id="KW-0813">Transport</keyword>
<evidence type="ECO:0000313" key="8">
    <source>
        <dbReference type="Proteomes" id="UP000243052"/>
    </source>
</evidence>
<evidence type="ECO:0000256" key="2">
    <source>
        <dbReference type="ARBA" id="ARBA00022824"/>
    </source>
</evidence>
<reference evidence="7 8" key="1">
    <citation type="submission" date="2016-01" db="EMBL/GenBank/DDBJ databases">
        <title>Genome sequence of the yeast Holleya sinecauda.</title>
        <authorList>
            <person name="Dietrich F.S."/>
        </authorList>
    </citation>
    <scope>NUCLEOTIDE SEQUENCE [LARGE SCALE GENOMIC DNA]</scope>
    <source>
        <strain evidence="7 8">ATCC 58844</strain>
    </source>
</reference>
<proteinExistence type="inferred from homology"/>
<dbReference type="CDD" id="cd14855">
    <property type="entry name" value="TRAPPC1_MUM2"/>
    <property type="match status" value="1"/>
</dbReference>
<dbReference type="OrthoDB" id="3364529at2759"/>
<dbReference type="STRING" id="45286.A0A0X8HV87"/>
<accession>A0A0X8HV87</accession>
<dbReference type="PANTHER" id="PTHR23249">
    <property type="entry name" value="TRAFFICKING PROTEIN PARTICLE COMPLEX SUBUNIT"/>
    <property type="match status" value="1"/>
</dbReference>
<dbReference type="Proteomes" id="UP000243052">
    <property type="component" value="Chromosome vii"/>
</dbReference>
<dbReference type="GO" id="GO:0030008">
    <property type="term" value="C:TRAPP complex"/>
    <property type="evidence" value="ECO:0007669"/>
    <property type="project" value="UniProtKB-UniRule"/>
</dbReference>
<evidence type="ECO:0000256" key="3">
    <source>
        <dbReference type="ARBA" id="ARBA00022892"/>
    </source>
</evidence>
<dbReference type="GO" id="GO:0005794">
    <property type="term" value="C:Golgi apparatus"/>
    <property type="evidence" value="ECO:0007669"/>
    <property type="project" value="UniProtKB-SubCell"/>
</dbReference>